<dbReference type="EMBL" id="CP002017">
    <property type="protein sequence ID" value="ADG07656.1"/>
    <property type="molecule type" value="Genomic_DNA"/>
</dbReference>
<dbReference type="RefSeq" id="WP_013076936.1">
    <property type="nucleotide sequence ID" value="NC_014098.1"/>
</dbReference>
<dbReference type="Proteomes" id="UP000002368">
    <property type="component" value="Chromosome"/>
</dbReference>
<reference evidence="4 5" key="1">
    <citation type="journal article" date="2011" name="Stand. Genomic Sci.">
        <title>Complete genome sequence of the thermophilic, hydrogen-oxidizing Bacillus tusciae type strain (T2) and reclassification in the new genus, Kyrpidia gen. nov. as Kyrpidia tusciae comb. nov. and emendation of the family Alicyclobacillaceae da Costa and Rainey, 2010.</title>
        <authorList>
            <person name="Klenk H.P."/>
            <person name="Lapidus A."/>
            <person name="Chertkov O."/>
            <person name="Copeland A."/>
            <person name="Del Rio T.G."/>
            <person name="Nolan M."/>
            <person name="Lucas S."/>
            <person name="Chen F."/>
            <person name="Tice H."/>
            <person name="Cheng J.F."/>
            <person name="Han C."/>
            <person name="Bruce D."/>
            <person name="Goodwin L."/>
            <person name="Pitluck S."/>
            <person name="Pati A."/>
            <person name="Ivanova N."/>
            <person name="Mavromatis K."/>
            <person name="Daum C."/>
            <person name="Chen A."/>
            <person name="Palaniappan K."/>
            <person name="Chang Y.J."/>
            <person name="Land M."/>
            <person name="Hauser L."/>
            <person name="Jeffries C.D."/>
            <person name="Detter J.C."/>
            <person name="Rohde M."/>
            <person name="Abt B."/>
            <person name="Pukall R."/>
            <person name="Goker M."/>
            <person name="Bristow J."/>
            <person name="Markowitz V."/>
            <person name="Hugenholtz P."/>
            <person name="Eisen J.A."/>
        </authorList>
    </citation>
    <scope>NUCLEOTIDE SEQUENCE [LARGE SCALE GENOMIC DNA]</scope>
    <source>
        <strain evidence="4 5">DSM 2912</strain>
    </source>
</reference>
<dbReference type="Pfam" id="PF07905">
    <property type="entry name" value="PucR"/>
    <property type="match status" value="1"/>
</dbReference>
<dbReference type="InterPro" id="IPR025736">
    <property type="entry name" value="PucR_C-HTH_dom"/>
</dbReference>
<evidence type="ECO:0000313" key="5">
    <source>
        <dbReference type="Proteomes" id="UP000002368"/>
    </source>
</evidence>
<dbReference type="PANTHER" id="PTHR33744">
    <property type="entry name" value="CARBOHYDRATE DIACID REGULATOR"/>
    <property type="match status" value="1"/>
</dbReference>
<dbReference type="eggNOG" id="COG2508">
    <property type="taxonomic scope" value="Bacteria"/>
</dbReference>
<keyword evidence="5" id="KW-1185">Reference proteome</keyword>
<dbReference type="Pfam" id="PF13556">
    <property type="entry name" value="HTH_30"/>
    <property type="match status" value="1"/>
</dbReference>
<dbReference type="Gene3D" id="1.10.10.2840">
    <property type="entry name" value="PucR C-terminal helix-turn-helix domain"/>
    <property type="match status" value="1"/>
</dbReference>
<feature type="domain" description="Purine catabolism PurC-like" evidence="2">
    <location>
        <begin position="11"/>
        <end position="130"/>
    </location>
</feature>
<dbReference type="KEGG" id="bts:Btus_3034"/>
<evidence type="ECO:0000313" key="4">
    <source>
        <dbReference type="EMBL" id="ADG07656.1"/>
    </source>
</evidence>
<dbReference type="InterPro" id="IPR051448">
    <property type="entry name" value="CdaR-like_regulators"/>
</dbReference>
<dbReference type="AlphaFoldDB" id="D5WVW3"/>
<feature type="region of interest" description="Disordered" evidence="1">
    <location>
        <begin position="405"/>
        <end position="468"/>
    </location>
</feature>
<dbReference type="PANTHER" id="PTHR33744:SF1">
    <property type="entry name" value="DNA-BINDING TRANSCRIPTIONAL ACTIVATOR ADER"/>
    <property type="match status" value="1"/>
</dbReference>
<evidence type="ECO:0000259" key="3">
    <source>
        <dbReference type="Pfam" id="PF13556"/>
    </source>
</evidence>
<dbReference type="HOGENOM" id="CLU_389703_0_0_9"/>
<gene>
    <name evidence="4" type="ordered locus">Btus_3034</name>
</gene>
<feature type="compositionally biased region" description="Polar residues" evidence="1">
    <location>
        <begin position="426"/>
        <end position="438"/>
    </location>
</feature>
<name>D5WVW3_KYRT2</name>
<sequence>MAIRKPFCVKDVLQRPIFQEAKLVAGRDGLDRPVRWVHVLEVTDAAELLHGEELILTTGVGLGRDESLTFQYVRGLIDRGVSGLCIELGKYFPDVPEGLRALGDASRFPIIVFERPVRFIDITQDIHAYLIDQHHDQLVELERISRQFLQLTLRPQGLRRILELLYRETGCPVRLQEEDGEVLVYPEDAEAEMASSASGTPEGTDPGQGEALVTEAVVAGEAAGDSRRPQVLCQPILAMDTRVGELSVAVRGKPSEFLHLVLDRAATAIAQEFLRRMSLEERHLRTTRRWMDDLLHRGADHLSGTAAEYMRPGTALVVAAILPLPRGVAVEAATAPNPGSATPGTPAEEPGEALRDRLEGSPEDRLLLRAARILPRVFQNYGFTAWLSPVGNHWAVIAANTRATADSGGTKGMRNSGRPRGAVVSGTGTLVQESSELTVSRRGHTRPARDSFPAPPARDSDPARSLEPEVMMRIREALRELMRRLSSGNAGDGQEWVVGLGRIVFHPAKVSEAWRQATQALAAQMPPSGRPLGISPAVSGISPAVSGISPAIPGPSSAEPCPRLLAATGSQSTAGAAGPADNGQPRISFLSYDDLYTWQVFLQMDEHALAEFVDGQIGSLLAHDRLHGAELVETARMFFACNQSKQQTAQALFIHRQTLYYRLEQIAALLGDGWNQPPRRLALEVAIDAARFLAARSPGRSEHVPYKE</sequence>
<feature type="domain" description="PucR C-terminal helix-turn-helix" evidence="3">
    <location>
        <begin position="631"/>
        <end position="688"/>
    </location>
</feature>
<proteinExistence type="predicted"/>
<protein>
    <submittedName>
        <fullName evidence="4">Transcriptional regulator, PucR family</fullName>
    </submittedName>
</protein>
<dbReference type="STRING" id="562970.Btus_3034"/>
<dbReference type="OrthoDB" id="143422at2"/>
<organism evidence="4 5">
    <name type="scientific">Kyrpidia tusciae (strain DSM 2912 / NBRC 15312 / T2)</name>
    <name type="common">Bacillus tusciae</name>
    <dbReference type="NCBI Taxonomy" id="562970"/>
    <lineage>
        <taxon>Bacteria</taxon>
        <taxon>Bacillati</taxon>
        <taxon>Bacillota</taxon>
        <taxon>Bacilli</taxon>
        <taxon>Bacillales</taxon>
        <taxon>Alicyclobacillaceae</taxon>
        <taxon>Kyrpidia</taxon>
    </lineage>
</organism>
<feature type="region of interest" description="Disordered" evidence="1">
    <location>
        <begin position="333"/>
        <end position="359"/>
    </location>
</feature>
<evidence type="ECO:0000259" key="2">
    <source>
        <dbReference type="Pfam" id="PF07905"/>
    </source>
</evidence>
<evidence type="ECO:0000256" key="1">
    <source>
        <dbReference type="SAM" id="MobiDB-lite"/>
    </source>
</evidence>
<feature type="compositionally biased region" description="Basic and acidic residues" evidence="1">
    <location>
        <begin position="458"/>
        <end position="468"/>
    </location>
</feature>
<dbReference type="InterPro" id="IPR042070">
    <property type="entry name" value="PucR_C-HTH_sf"/>
</dbReference>
<accession>D5WVW3</accession>
<dbReference type="InterPro" id="IPR012914">
    <property type="entry name" value="PucR_dom"/>
</dbReference>